<organism evidence="3 4">
    <name type="scientific">Neotamlana sedimentorum</name>
    <dbReference type="NCBI Taxonomy" id="1435349"/>
    <lineage>
        <taxon>Bacteria</taxon>
        <taxon>Pseudomonadati</taxon>
        <taxon>Bacteroidota</taxon>
        <taxon>Flavobacteriia</taxon>
        <taxon>Flavobacteriales</taxon>
        <taxon>Flavobacteriaceae</taxon>
        <taxon>Neotamlana</taxon>
    </lineage>
</organism>
<dbReference type="CDD" id="cd00371">
    <property type="entry name" value="HMA"/>
    <property type="match status" value="1"/>
</dbReference>
<feature type="domain" description="HMA" evidence="2">
    <location>
        <begin position="22"/>
        <end position="88"/>
    </location>
</feature>
<dbReference type="Gene3D" id="3.30.70.100">
    <property type="match status" value="1"/>
</dbReference>
<dbReference type="PROSITE" id="PS50846">
    <property type="entry name" value="HMA_2"/>
    <property type="match status" value="1"/>
</dbReference>
<evidence type="ECO:0000256" key="1">
    <source>
        <dbReference type="SAM" id="SignalP"/>
    </source>
</evidence>
<dbReference type="SUPFAM" id="SSF55008">
    <property type="entry name" value="HMA, heavy metal-associated domain"/>
    <property type="match status" value="1"/>
</dbReference>
<accession>A0A0D7WDG0</accession>
<sequence>MKKITVIAIMLLATVTFAQSKNEQATIEVDGVCMMCKSRIEKACLATKGVKSANWNVETHELKLYYNGKKTNLDSIKTKIASVGHDTKDIKATEEQYLSVHPCCRYRDDAVKDEHEEEKKQ</sequence>
<dbReference type="GO" id="GO:0046872">
    <property type="term" value="F:metal ion binding"/>
    <property type="evidence" value="ECO:0007669"/>
    <property type="project" value="InterPro"/>
</dbReference>
<proteinExistence type="predicted"/>
<keyword evidence="4" id="KW-1185">Reference proteome</keyword>
<feature type="signal peptide" evidence="1">
    <location>
        <begin position="1"/>
        <end position="18"/>
    </location>
</feature>
<protein>
    <submittedName>
        <fullName evidence="3">ATPase</fullName>
    </submittedName>
</protein>
<dbReference type="EMBL" id="JTDW01000001">
    <property type="protein sequence ID" value="KJD37151.1"/>
    <property type="molecule type" value="Genomic_DNA"/>
</dbReference>
<dbReference type="AlphaFoldDB" id="A0A0D7WDG0"/>
<dbReference type="Proteomes" id="UP000032578">
    <property type="component" value="Unassembled WGS sequence"/>
</dbReference>
<evidence type="ECO:0000313" key="4">
    <source>
        <dbReference type="Proteomes" id="UP000032578"/>
    </source>
</evidence>
<dbReference type="OrthoDB" id="5513217at2"/>
<feature type="chain" id="PRO_5002325622" evidence="1">
    <location>
        <begin position="19"/>
        <end position="121"/>
    </location>
</feature>
<comment type="caution">
    <text evidence="3">The sequence shown here is derived from an EMBL/GenBank/DDBJ whole genome shotgun (WGS) entry which is preliminary data.</text>
</comment>
<keyword evidence="1" id="KW-0732">Signal</keyword>
<evidence type="ECO:0000313" key="3">
    <source>
        <dbReference type="EMBL" id="KJD37151.1"/>
    </source>
</evidence>
<dbReference type="InterPro" id="IPR006121">
    <property type="entry name" value="HMA_dom"/>
</dbReference>
<name>A0A0D7WDG0_9FLAO</name>
<gene>
    <name evidence="3" type="ORF">PW52_01465</name>
</gene>
<dbReference type="InterPro" id="IPR036163">
    <property type="entry name" value="HMA_dom_sf"/>
</dbReference>
<evidence type="ECO:0000259" key="2">
    <source>
        <dbReference type="PROSITE" id="PS50846"/>
    </source>
</evidence>
<dbReference type="STRING" id="1435349.PW52_01465"/>
<dbReference type="RefSeq" id="WP_044631139.1">
    <property type="nucleotide sequence ID" value="NZ_JTDW01000001.1"/>
</dbReference>
<reference evidence="3 4" key="1">
    <citation type="submission" date="2014-11" db="EMBL/GenBank/DDBJ databases">
        <title>Tamlana sedimentorum sp. nov., isolated from shallow sand sediments of the Sea of Japan.</title>
        <authorList>
            <person name="Romanenko L.A."/>
        </authorList>
    </citation>
    <scope>NUCLEOTIDE SEQUENCE [LARGE SCALE GENOMIC DNA]</scope>
    <source>
        <strain evidence="3 4">JCM 19808</strain>
    </source>
</reference>
<dbReference type="Pfam" id="PF00403">
    <property type="entry name" value="HMA"/>
    <property type="match status" value="1"/>
</dbReference>
<dbReference type="PATRIC" id="fig|1435349.4.peg.297"/>